<evidence type="ECO:0000313" key="2">
    <source>
        <dbReference type="Proteomes" id="UP000827986"/>
    </source>
</evidence>
<accession>A0A9D3XS65</accession>
<proteinExistence type="predicted"/>
<name>A0A9D3XS65_9SAUR</name>
<dbReference type="Proteomes" id="UP000827986">
    <property type="component" value="Unassembled WGS sequence"/>
</dbReference>
<dbReference type="AlphaFoldDB" id="A0A9D3XS65"/>
<sequence length="100" mass="11604">MSFYSVTVSRFHDLCFMCCNPVALATHYLSNKLSHSMGFIVTLQIREDCWLWAILPFEGNSGKPTLYMFPLTPTGHDSLQAVCIIFIRCTLKYLLFFQRR</sequence>
<organism evidence="1 2">
    <name type="scientific">Mauremys mutica</name>
    <name type="common">yellowpond turtle</name>
    <dbReference type="NCBI Taxonomy" id="74926"/>
    <lineage>
        <taxon>Eukaryota</taxon>
        <taxon>Metazoa</taxon>
        <taxon>Chordata</taxon>
        <taxon>Craniata</taxon>
        <taxon>Vertebrata</taxon>
        <taxon>Euteleostomi</taxon>
        <taxon>Archelosauria</taxon>
        <taxon>Testudinata</taxon>
        <taxon>Testudines</taxon>
        <taxon>Cryptodira</taxon>
        <taxon>Durocryptodira</taxon>
        <taxon>Testudinoidea</taxon>
        <taxon>Geoemydidae</taxon>
        <taxon>Geoemydinae</taxon>
        <taxon>Mauremys</taxon>
    </lineage>
</organism>
<comment type="caution">
    <text evidence="1">The sequence shown here is derived from an EMBL/GenBank/DDBJ whole genome shotgun (WGS) entry which is preliminary data.</text>
</comment>
<keyword evidence="2" id="KW-1185">Reference proteome</keyword>
<gene>
    <name evidence="1" type="ORF">KIL84_018573</name>
</gene>
<protein>
    <submittedName>
        <fullName evidence="1">Uncharacterized protein</fullName>
    </submittedName>
</protein>
<evidence type="ECO:0000313" key="1">
    <source>
        <dbReference type="EMBL" id="KAH1185824.1"/>
    </source>
</evidence>
<reference evidence="1" key="1">
    <citation type="submission" date="2021-09" db="EMBL/GenBank/DDBJ databases">
        <title>The genome of Mauremys mutica provides insights into the evolution of semi-aquatic lifestyle.</title>
        <authorList>
            <person name="Gong S."/>
            <person name="Gao Y."/>
        </authorList>
    </citation>
    <scope>NUCLEOTIDE SEQUENCE</scope>
    <source>
        <strain evidence="1">MM-2020</strain>
        <tissue evidence="1">Muscle</tissue>
    </source>
</reference>
<dbReference type="EMBL" id="JAHDVG010000463">
    <property type="protein sequence ID" value="KAH1185824.1"/>
    <property type="molecule type" value="Genomic_DNA"/>
</dbReference>